<comment type="cofactor">
    <cofactor evidence="1">
        <name>Mg(2+)</name>
        <dbReference type="ChEBI" id="CHEBI:18420"/>
    </cofactor>
</comment>
<dbReference type="GO" id="GO:0016868">
    <property type="term" value="F:intramolecular phosphotransferase activity"/>
    <property type="evidence" value="ECO:0007669"/>
    <property type="project" value="InterPro"/>
</dbReference>
<proteinExistence type="inferred from homology"/>
<evidence type="ECO:0000256" key="6">
    <source>
        <dbReference type="ARBA" id="ARBA00023235"/>
    </source>
</evidence>
<name>A0A7W4J8C3_9PROT</name>
<dbReference type="InterPro" id="IPR016066">
    <property type="entry name" value="A-D-PHexomutase_CS"/>
</dbReference>
<evidence type="ECO:0000259" key="9">
    <source>
        <dbReference type="Pfam" id="PF02878"/>
    </source>
</evidence>
<feature type="domain" description="Alpha-D-phosphohexomutase alpha/beta/alpha" evidence="9">
    <location>
        <begin position="12"/>
        <end position="134"/>
    </location>
</feature>
<dbReference type="SUPFAM" id="SSF53738">
    <property type="entry name" value="Phosphoglucomutase, first 3 domains"/>
    <property type="match status" value="3"/>
</dbReference>
<evidence type="ECO:0000259" key="10">
    <source>
        <dbReference type="Pfam" id="PF02879"/>
    </source>
</evidence>
<gene>
    <name evidence="12" type="ORF">HLH21_10765</name>
</gene>
<evidence type="ECO:0000259" key="8">
    <source>
        <dbReference type="Pfam" id="PF00408"/>
    </source>
</evidence>
<dbReference type="GO" id="GO:0005975">
    <property type="term" value="P:carbohydrate metabolic process"/>
    <property type="evidence" value="ECO:0007669"/>
    <property type="project" value="InterPro"/>
</dbReference>
<keyword evidence="4 7" id="KW-0479">Metal-binding</keyword>
<dbReference type="GO" id="GO:0000287">
    <property type="term" value="F:magnesium ion binding"/>
    <property type="evidence" value="ECO:0007669"/>
    <property type="project" value="InterPro"/>
</dbReference>
<dbReference type="Pfam" id="PF02879">
    <property type="entry name" value="PGM_PMM_II"/>
    <property type="match status" value="1"/>
</dbReference>
<comment type="similarity">
    <text evidence="2 7">Belongs to the phosphohexose mutase family.</text>
</comment>
<dbReference type="Proteomes" id="UP000561066">
    <property type="component" value="Unassembled WGS sequence"/>
</dbReference>
<dbReference type="PANTHER" id="PTHR43771:SF2">
    <property type="entry name" value="PHOSPHOMANNOMUTASE_PHOSPHOGLUCOMUTASE"/>
    <property type="match status" value="1"/>
</dbReference>
<dbReference type="Pfam" id="PF02878">
    <property type="entry name" value="PGM_PMM_I"/>
    <property type="match status" value="1"/>
</dbReference>
<sequence length="469" mass="50329">MSFTHKFDPTSLREYDIRGIVGKTLHPEDAFAIGRTFGSIVARKGGRTVVIGYDGRLSSPSLEDALVKGALASGVEVVRVGRGPTPMLYFASVTLKADGAIMVTGSHNPPNYNGFKMMLSGKPFFGEQIKELGALSAAGDVVPEAEGTVRSIDIKDDYIARLIQDWDGGTRKLKVVWDNGNSVAGEVLAELVKKIPGEHTILNGEIDGTFPAHHPDPTVAKNLEQLIAKVGETHADIGIAFDGDADRIGVVDDKGQILWGDQILVILARDVLRERPGATIIADVKASQVLFDEIAKAGGTPLMWRTGHSLIKSKMAETASPLAGEMSGHIFFADKWYGFDDALYAAIRLLGIVARLDVPLSAVRDALPETISTPELRFDCDDTRKFAVIEEVAARLKESGADVSLIDGVRVNTKDGWWLLRASNTQAVLVARAEGNTEAGLEHLKSALTEQLEKSGIAAPDFSGDNAGH</sequence>
<keyword evidence="6" id="KW-0413">Isomerase</keyword>
<dbReference type="CDD" id="cd03089">
    <property type="entry name" value="PMM_PGM"/>
    <property type="match status" value="1"/>
</dbReference>
<keyword evidence="3" id="KW-0597">Phosphoprotein</keyword>
<dbReference type="InterPro" id="IPR016055">
    <property type="entry name" value="A-D-PHexomutase_a/b/a-I/II/III"/>
</dbReference>
<feature type="domain" description="Alpha-D-phosphohexomutase alpha/beta/alpha" evidence="10">
    <location>
        <begin position="157"/>
        <end position="255"/>
    </location>
</feature>
<dbReference type="InterPro" id="IPR005841">
    <property type="entry name" value="Alpha-D-phosphohexomutase_SF"/>
</dbReference>
<dbReference type="Gene3D" id="3.30.310.50">
    <property type="entry name" value="Alpha-D-phosphohexomutase, C-terminal domain"/>
    <property type="match status" value="1"/>
</dbReference>
<dbReference type="PANTHER" id="PTHR43771">
    <property type="entry name" value="PHOSPHOMANNOMUTASE"/>
    <property type="match status" value="1"/>
</dbReference>
<feature type="domain" description="Alpha-D-phosphohexomutase C-terminal" evidence="8">
    <location>
        <begin position="375"/>
        <end position="450"/>
    </location>
</feature>
<accession>A0A7W4J8C3</accession>
<dbReference type="Pfam" id="PF00408">
    <property type="entry name" value="PGM_PMM_IV"/>
    <property type="match status" value="1"/>
</dbReference>
<dbReference type="InterPro" id="IPR005843">
    <property type="entry name" value="A-D-PHexomutase_C"/>
</dbReference>
<dbReference type="SUPFAM" id="SSF55957">
    <property type="entry name" value="Phosphoglucomutase, C-terminal domain"/>
    <property type="match status" value="1"/>
</dbReference>
<dbReference type="PRINTS" id="PR00509">
    <property type="entry name" value="PGMPMM"/>
</dbReference>
<evidence type="ECO:0000256" key="2">
    <source>
        <dbReference type="ARBA" id="ARBA00010231"/>
    </source>
</evidence>
<evidence type="ECO:0000256" key="5">
    <source>
        <dbReference type="ARBA" id="ARBA00022842"/>
    </source>
</evidence>
<feature type="domain" description="Alpha-D-phosphohexomutase alpha/beta/alpha" evidence="11">
    <location>
        <begin position="259"/>
        <end position="369"/>
    </location>
</feature>
<dbReference type="RefSeq" id="WP_182943758.1">
    <property type="nucleotide sequence ID" value="NZ_JABEQH010000013.1"/>
</dbReference>
<evidence type="ECO:0000313" key="13">
    <source>
        <dbReference type="Proteomes" id="UP000561066"/>
    </source>
</evidence>
<evidence type="ECO:0000256" key="1">
    <source>
        <dbReference type="ARBA" id="ARBA00001946"/>
    </source>
</evidence>
<evidence type="ECO:0000256" key="3">
    <source>
        <dbReference type="ARBA" id="ARBA00022553"/>
    </source>
</evidence>
<dbReference type="PROSITE" id="PS00710">
    <property type="entry name" value="PGM_PMM"/>
    <property type="match status" value="1"/>
</dbReference>
<dbReference type="EMBL" id="JABEQH010000013">
    <property type="protein sequence ID" value="MBB2176408.1"/>
    <property type="molecule type" value="Genomic_DNA"/>
</dbReference>
<dbReference type="AlphaFoldDB" id="A0A7W4J8C3"/>
<dbReference type="InterPro" id="IPR005845">
    <property type="entry name" value="A-D-PHexomutase_a/b/a-II"/>
</dbReference>
<keyword evidence="5 7" id="KW-0460">Magnesium</keyword>
<dbReference type="InterPro" id="IPR005846">
    <property type="entry name" value="A-D-PHexomutase_a/b/a-III"/>
</dbReference>
<dbReference type="InterPro" id="IPR005844">
    <property type="entry name" value="A-D-PHexomutase_a/b/a-I"/>
</dbReference>
<evidence type="ECO:0000259" key="11">
    <source>
        <dbReference type="Pfam" id="PF02880"/>
    </source>
</evidence>
<dbReference type="Gene3D" id="3.40.120.10">
    <property type="entry name" value="Alpha-D-Glucose-1,6-Bisphosphate, subunit A, domain 3"/>
    <property type="match status" value="3"/>
</dbReference>
<organism evidence="12 13">
    <name type="scientific">Gluconacetobacter johannae</name>
    <dbReference type="NCBI Taxonomy" id="112140"/>
    <lineage>
        <taxon>Bacteria</taxon>
        <taxon>Pseudomonadati</taxon>
        <taxon>Pseudomonadota</taxon>
        <taxon>Alphaproteobacteria</taxon>
        <taxon>Acetobacterales</taxon>
        <taxon>Acetobacteraceae</taxon>
        <taxon>Gluconacetobacter</taxon>
    </lineage>
</organism>
<evidence type="ECO:0000256" key="7">
    <source>
        <dbReference type="RuleBase" id="RU004326"/>
    </source>
</evidence>
<dbReference type="NCBIfam" id="NF046027">
    <property type="entry name" value="PhglucPhmanMutPgmG"/>
    <property type="match status" value="1"/>
</dbReference>
<evidence type="ECO:0000256" key="4">
    <source>
        <dbReference type="ARBA" id="ARBA00022723"/>
    </source>
</evidence>
<evidence type="ECO:0000313" key="12">
    <source>
        <dbReference type="EMBL" id="MBB2176408.1"/>
    </source>
</evidence>
<protein>
    <submittedName>
        <fullName evidence="12">Phosphomannomutase/phosphoglucomutase</fullName>
    </submittedName>
</protein>
<keyword evidence="13" id="KW-1185">Reference proteome</keyword>
<reference evidence="12 13" key="1">
    <citation type="submission" date="2020-04" db="EMBL/GenBank/DDBJ databases">
        <title>Description of novel Gluconacetobacter.</title>
        <authorList>
            <person name="Sombolestani A."/>
        </authorList>
    </citation>
    <scope>NUCLEOTIDE SEQUENCE [LARGE SCALE GENOMIC DNA]</scope>
    <source>
        <strain evidence="12 13">LMG 21312</strain>
    </source>
</reference>
<dbReference type="InterPro" id="IPR036900">
    <property type="entry name" value="A-D-PHexomutase_C_sf"/>
</dbReference>
<comment type="caution">
    <text evidence="12">The sequence shown here is derived from an EMBL/GenBank/DDBJ whole genome shotgun (WGS) entry which is preliminary data.</text>
</comment>
<dbReference type="Pfam" id="PF02880">
    <property type="entry name" value="PGM_PMM_III"/>
    <property type="match status" value="1"/>
</dbReference>